<evidence type="ECO:0000313" key="1">
    <source>
        <dbReference type="EMBL" id="MBP1041552.1"/>
    </source>
</evidence>
<organism evidence="1 2">
    <name type="scientific">Vagococcus allomyrinae</name>
    <dbReference type="NCBI Taxonomy" id="2794353"/>
    <lineage>
        <taxon>Bacteria</taxon>
        <taxon>Bacillati</taxon>
        <taxon>Bacillota</taxon>
        <taxon>Bacilli</taxon>
        <taxon>Lactobacillales</taxon>
        <taxon>Enterococcaceae</taxon>
        <taxon>Vagococcus</taxon>
    </lineage>
</organism>
<dbReference type="EMBL" id="JAEEGA010000006">
    <property type="protein sequence ID" value="MBP1041552.1"/>
    <property type="molecule type" value="Genomic_DNA"/>
</dbReference>
<keyword evidence="2" id="KW-1185">Reference proteome</keyword>
<protein>
    <submittedName>
        <fullName evidence="1">Uncharacterized protein</fullName>
    </submittedName>
</protein>
<dbReference type="Proteomes" id="UP000674938">
    <property type="component" value="Unassembled WGS sequence"/>
</dbReference>
<accession>A0A940PBL3</accession>
<gene>
    <name evidence="1" type="ORF">I6N95_11095</name>
</gene>
<dbReference type="AlphaFoldDB" id="A0A940PBL3"/>
<comment type="caution">
    <text evidence="1">The sequence shown here is derived from an EMBL/GenBank/DDBJ whole genome shotgun (WGS) entry which is preliminary data.</text>
</comment>
<name>A0A940PBL3_9ENTE</name>
<reference evidence="1" key="1">
    <citation type="submission" date="2020-12" db="EMBL/GenBank/DDBJ databases">
        <title>Vagococcus allomyrinae sp. nov. and Enterococcus lavae sp. nov., isolated from the larvae of Allomyrina dichotoma.</title>
        <authorList>
            <person name="Lee S.D."/>
        </authorList>
    </citation>
    <scope>NUCLEOTIDE SEQUENCE</scope>
    <source>
        <strain evidence="1">BWB3-3</strain>
    </source>
</reference>
<proteinExistence type="predicted"/>
<sequence>MQQVFVTLQHLLKDKTVDTFIKHFDDRRIFQYDDYFLLDQERIVRIFNTNVVELQSDITLSPDYFDPATKVVAMTIDGDFILANDQRTYVIPKSLVTSDIEVFELPLIDFFVDYEEQQLNSTILPTATLPEGEDEAIIIPTEDEGTTEHKKGFLSRFFK</sequence>
<evidence type="ECO:0000313" key="2">
    <source>
        <dbReference type="Proteomes" id="UP000674938"/>
    </source>
</evidence>
<dbReference type="RefSeq" id="WP_209527598.1">
    <property type="nucleotide sequence ID" value="NZ_JAEEGA010000006.1"/>
</dbReference>